<evidence type="ECO:0000313" key="4">
    <source>
        <dbReference type="EMBL" id="KAK3084106.1"/>
    </source>
</evidence>
<feature type="domain" description="CRAL-TRIO" evidence="2">
    <location>
        <begin position="11"/>
        <end position="186"/>
    </location>
</feature>
<name>A0AA88XFH7_PINIB</name>
<proteinExistence type="predicted"/>
<dbReference type="Proteomes" id="UP001186944">
    <property type="component" value="Unassembled WGS sequence"/>
</dbReference>
<evidence type="ECO:0008006" key="6">
    <source>
        <dbReference type="Google" id="ProtNLM"/>
    </source>
</evidence>
<dbReference type="GO" id="GO:0005737">
    <property type="term" value="C:cytoplasm"/>
    <property type="evidence" value="ECO:0007669"/>
    <property type="project" value="TreeGrafter"/>
</dbReference>
<dbReference type="AlphaFoldDB" id="A0AA88XFH7"/>
<dbReference type="InterPro" id="IPR051064">
    <property type="entry name" value="SEC14/CRAL-TRIO_domain"/>
</dbReference>
<reference evidence="4" key="1">
    <citation type="submission" date="2019-08" db="EMBL/GenBank/DDBJ databases">
        <title>The improved chromosome-level genome for the pearl oyster Pinctada fucata martensii using PacBio sequencing and Hi-C.</title>
        <authorList>
            <person name="Zheng Z."/>
        </authorList>
    </citation>
    <scope>NUCLEOTIDE SEQUENCE</scope>
    <source>
        <strain evidence="4">ZZ-2019</strain>
        <tissue evidence="4">Adductor muscle</tissue>
    </source>
</reference>
<accession>A0AA88XFH7</accession>
<evidence type="ECO:0000313" key="5">
    <source>
        <dbReference type="Proteomes" id="UP001186944"/>
    </source>
</evidence>
<feature type="region of interest" description="Disordered" evidence="1">
    <location>
        <begin position="327"/>
        <end position="351"/>
    </location>
</feature>
<dbReference type="CDD" id="cd00170">
    <property type="entry name" value="SEC14"/>
    <property type="match status" value="1"/>
</dbReference>
<dbReference type="PANTHER" id="PTHR23324">
    <property type="entry name" value="SEC14 RELATED PROTEIN"/>
    <property type="match status" value="1"/>
</dbReference>
<dbReference type="InterPro" id="IPR036865">
    <property type="entry name" value="CRAL-TRIO_dom_sf"/>
</dbReference>
<evidence type="ECO:0000259" key="2">
    <source>
        <dbReference type="PROSITE" id="PS50191"/>
    </source>
</evidence>
<protein>
    <recommendedName>
        <fullName evidence="6">SEC14-like protein 2</fullName>
    </recommendedName>
</protein>
<feature type="compositionally biased region" description="Polar residues" evidence="1">
    <location>
        <begin position="329"/>
        <end position="338"/>
    </location>
</feature>
<dbReference type="PANTHER" id="PTHR23324:SF83">
    <property type="entry name" value="SEC14-LIKE PROTEIN 2"/>
    <property type="match status" value="1"/>
</dbReference>
<feature type="domain" description="GOLD" evidence="3">
    <location>
        <begin position="202"/>
        <end position="320"/>
    </location>
</feature>
<dbReference type="SUPFAM" id="SSF52087">
    <property type="entry name" value="CRAL/TRIO domain"/>
    <property type="match status" value="1"/>
</dbReference>
<sequence length="351" mass="39622">MYDVDNIFEWKMPEVLNYYTGGWFGFDKEGYPLWLDPFGKADIKGMLRSATKDECRKAKIQALEEAFVHICGEQSKKLNKKIDQIVVIYDMEDFGWKHLSWKPGVEAYLELVRMFEANYPETLKKIVVVNAPRLFPIAYNIVKPFMAEATVKKVAILGKNFKDTLLEFIDADQLPVSFGGTRTDPDGDIYCKSQVSQGGEVPKKFYKTIDQSELENLTLGTVKSGSSLQVECEVTLPNSAIRWSFSTVGDDLGFGVYKRTKEGKQKVADMEEVIANRRVNCHMVPEDGTIACKTTGMYIVRFDNSYSWLKNKKVYYDVEVLEPDIDYPNPSSSQTNIVSMGDGATAGENAS</sequence>
<dbReference type="SMART" id="SM00516">
    <property type="entry name" value="SEC14"/>
    <property type="match status" value="1"/>
</dbReference>
<dbReference type="Gene3D" id="2.60.120.680">
    <property type="entry name" value="GOLD domain"/>
    <property type="match status" value="1"/>
</dbReference>
<dbReference type="InterPro" id="IPR009038">
    <property type="entry name" value="GOLD_dom"/>
</dbReference>
<comment type="caution">
    <text evidence="4">The sequence shown here is derived from an EMBL/GenBank/DDBJ whole genome shotgun (WGS) entry which is preliminary data.</text>
</comment>
<keyword evidence="5" id="KW-1185">Reference proteome</keyword>
<dbReference type="Pfam" id="PF00650">
    <property type="entry name" value="CRAL_TRIO"/>
    <property type="match status" value="1"/>
</dbReference>
<dbReference type="Gene3D" id="3.40.525.10">
    <property type="entry name" value="CRAL-TRIO lipid binding domain"/>
    <property type="match status" value="1"/>
</dbReference>
<dbReference type="PROSITE" id="PS50191">
    <property type="entry name" value="CRAL_TRIO"/>
    <property type="match status" value="1"/>
</dbReference>
<dbReference type="PROSITE" id="PS50866">
    <property type="entry name" value="GOLD"/>
    <property type="match status" value="1"/>
</dbReference>
<dbReference type="InterPro" id="IPR001251">
    <property type="entry name" value="CRAL-TRIO_dom"/>
</dbReference>
<dbReference type="EMBL" id="VSWD01000013">
    <property type="protein sequence ID" value="KAK3084106.1"/>
    <property type="molecule type" value="Genomic_DNA"/>
</dbReference>
<dbReference type="SUPFAM" id="SSF101576">
    <property type="entry name" value="Supernatant protein factor (SPF), C-terminal domain"/>
    <property type="match status" value="1"/>
</dbReference>
<evidence type="ECO:0000259" key="3">
    <source>
        <dbReference type="PROSITE" id="PS50866"/>
    </source>
</evidence>
<gene>
    <name evidence="4" type="ORF">FSP39_008257</name>
</gene>
<organism evidence="4 5">
    <name type="scientific">Pinctada imbricata</name>
    <name type="common">Atlantic pearl-oyster</name>
    <name type="synonym">Pinctada martensii</name>
    <dbReference type="NCBI Taxonomy" id="66713"/>
    <lineage>
        <taxon>Eukaryota</taxon>
        <taxon>Metazoa</taxon>
        <taxon>Spiralia</taxon>
        <taxon>Lophotrochozoa</taxon>
        <taxon>Mollusca</taxon>
        <taxon>Bivalvia</taxon>
        <taxon>Autobranchia</taxon>
        <taxon>Pteriomorphia</taxon>
        <taxon>Pterioida</taxon>
        <taxon>Pterioidea</taxon>
        <taxon>Pteriidae</taxon>
        <taxon>Pinctada</taxon>
    </lineage>
</organism>
<evidence type="ECO:0000256" key="1">
    <source>
        <dbReference type="SAM" id="MobiDB-lite"/>
    </source>
</evidence>
<dbReference type="InterPro" id="IPR036598">
    <property type="entry name" value="GOLD_dom_sf"/>
</dbReference>